<accession>A0AAD9HM47</accession>
<evidence type="ECO:0000313" key="1">
    <source>
        <dbReference type="EMBL" id="KAK2031428.1"/>
    </source>
</evidence>
<comment type="caution">
    <text evidence="1">The sequence shown here is derived from an EMBL/GenBank/DDBJ whole genome shotgun (WGS) entry which is preliminary data.</text>
</comment>
<sequence>MSQLCGRGKRNGPIWSITITITLQSTLEPPDGPFARLFADEGDVPVYITASHLDDVVLAPTSNSHSYNYRSDMLFVHASAVEEPNERLHAMQLMTGRWEDTRVPPNRVEMISTAVYCYLWSKTYKTKFESVVSK</sequence>
<dbReference type="PANTHER" id="PTHR34071">
    <property type="entry name" value="5-NITROIMIDAZOLE ANTIBIOTICS RESISTANCE PROTEIN, NIMA-FAMILY-RELATED PROTEIN-RELATED"/>
    <property type="match status" value="1"/>
</dbReference>
<dbReference type="Gene3D" id="2.30.110.10">
    <property type="entry name" value="Electron Transport, Fmn-binding Protein, Chain A"/>
    <property type="match status" value="1"/>
</dbReference>
<dbReference type="PANTHER" id="PTHR34071:SF2">
    <property type="entry name" value="FLAVIN-NUCLEOTIDE-BINDING PROTEIN"/>
    <property type="match status" value="1"/>
</dbReference>
<dbReference type="SUPFAM" id="SSF50475">
    <property type="entry name" value="FMN-binding split barrel"/>
    <property type="match status" value="1"/>
</dbReference>
<dbReference type="Pfam" id="PF12900">
    <property type="entry name" value="Pyridox_ox_2"/>
    <property type="match status" value="1"/>
</dbReference>
<dbReference type="EMBL" id="MU842840">
    <property type="protein sequence ID" value="KAK2031428.1"/>
    <property type="molecule type" value="Genomic_DNA"/>
</dbReference>
<dbReference type="Proteomes" id="UP001232148">
    <property type="component" value="Unassembled WGS sequence"/>
</dbReference>
<proteinExistence type="predicted"/>
<protein>
    <submittedName>
        <fullName evidence="1">Uncharacterized protein</fullName>
    </submittedName>
</protein>
<reference evidence="1" key="1">
    <citation type="submission" date="2021-06" db="EMBL/GenBank/DDBJ databases">
        <title>Comparative genomics, transcriptomics and evolutionary studies reveal genomic signatures of adaptation to plant cell wall in hemibiotrophic fungi.</title>
        <authorList>
            <consortium name="DOE Joint Genome Institute"/>
            <person name="Baroncelli R."/>
            <person name="Diaz J.F."/>
            <person name="Benocci T."/>
            <person name="Peng M."/>
            <person name="Battaglia E."/>
            <person name="Haridas S."/>
            <person name="Andreopoulos W."/>
            <person name="Labutti K."/>
            <person name="Pangilinan J."/>
            <person name="Floch G.L."/>
            <person name="Makela M.R."/>
            <person name="Henrissat B."/>
            <person name="Grigoriev I.V."/>
            <person name="Crouch J.A."/>
            <person name="De Vries R.P."/>
            <person name="Sukno S.A."/>
            <person name="Thon M.R."/>
        </authorList>
    </citation>
    <scope>NUCLEOTIDE SEQUENCE</scope>
    <source>
        <strain evidence="1">MAFF235873</strain>
    </source>
</reference>
<keyword evidence="2" id="KW-1185">Reference proteome</keyword>
<name>A0AAD9HM47_9PEZI</name>
<gene>
    <name evidence="1" type="ORF">LX32DRAFT_691661</name>
</gene>
<dbReference type="InterPro" id="IPR024747">
    <property type="entry name" value="Pyridox_Oxase-rel"/>
</dbReference>
<evidence type="ECO:0000313" key="2">
    <source>
        <dbReference type="Proteomes" id="UP001232148"/>
    </source>
</evidence>
<dbReference type="AlphaFoldDB" id="A0AAD9HM47"/>
<organism evidence="1 2">
    <name type="scientific">Colletotrichum zoysiae</name>
    <dbReference type="NCBI Taxonomy" id="1216348"/>
    <lineage>
        <taxon>Eukaryota</taxon>
        <taxon>Fungi</taxon>
        <taxon>Dikarya</taxon>
        <taxon>Ascomycota</taxon>
        <taxon>Pezizomycotina</taxon>
        <taxon>Sordariomycetes</taxon>
        <taxon>Hypocreomycetidae</taxon>
        <taxon>Glomerellales</taxon>
        <taxon>Glomerellaceae</taxon>
        <taxon>Colletotrichum</taxon>
        <taxon>Colletotrichum graminicola species complex</taxon>
    </lineage>
</organism>
<dbReference type="InterPro" id="IPR012349">
    <property type="entry name" value="Split_barrel_FMN-bd"/>
</dbReference>